<keyword evidence="2" id="KW-1185">Reference proteome</keyword>
<evidence type="ECO:0000313" key="2">
    <source>
        <dbReference type="Proteomes" id="UP001172680"/>
    </source>
</evidence>
<sequence>MAMRVQVNDLRSIWTKLDIGERIPLAATAAPSHEPQQDSIAPQPLTYKEAFGIVHLSFARTEGILDLETVRAAITTLAKVEGPGVKILQAMHNWAMSWDAMIHPERLSWLMEHPEAISNLKNLKSPEELAECSQKGVSNEEAMRSEADSNKSCDGQTPKIRPQTLQDFFE</sequence>
<reference evidence="1" key="1">
    <citation type="submission" date="2022-10" db="EMBL/GenBank/DDBJ databases">
        <title>Culturing micro-colonial fungi from biological soil crusts in the Mojave desert and describing Neophaeococcomyces mojavensis, and introducing the new genera and species Taxawa tesnikishii.</title>
        <authorList>
            <person name="Kurbessoian T."/>
            <person name="Stajich J.E."/>
        </authorList>
    </citation>
    <scope>NUCLEOTIDE SEQUENCE</scope>
    <source>
        <strain evidence="1">JES_115</strain>
    </source>
</reference>
<accession>A0ACC2YIG4</accession>
<dbReference type="EMBL" id="JAPDRP010000028">
    <property type="protein sequence ID" value="KAJ9635071.1"/>
    <property type="molecule type" value="Genomic_DNA"/>
</dbReference>
<gene>
    <name evidence="1" type="ORF">H2199_008557</name>
</gene>
<name>A0ACC2YIG4_9PEZI</name>
<protein>
    <submittedName>
        <fullName evidence="1">Uncharacterized protein</fullName>
    </submittedName>
</protein>
<proteinExistence type="predicted"/>
<dbReference type="Proteomes" id="UP001172680">
    <property type="component" value="Unassembled WGS sequence"/>
</dbReference>
<comment type="caution">
    <text evidence="1">The sequence shown here is derived from an EMBL/GenBank/DDBJ whole genome shotgun (WGS) entry which is preliminary data.</text>
</comment>
<evidence type="ECO:0000313" key="1">
    <source>
        <dbReference type="EMBL" id="KAJ9635071.1"/>
    </source>
</evidence>
<organism evidence="1 2">
    <name type="scientific">Coniosporium tulheliwenetii</name>
    <dbReference type="NCBI Taxonomy" id="3383036"/>
    <lineage>
        <taxon>Eukaryota</taxon>
        <taxon>Fungi</taxon>
        <taxon>Dikarya</taxon>
        <taxon>Ascomycota</taxon>
        <taxon>Pezizomycotina</taxon>
        <taxon>Dothideomycetes</taxon>
        <taxon>Dothideomycetes incertae sedis</taxon>
        <taxon>Coniosporium</taxon>
    </lineage>
</organism>